<evidence type="ECO:0000313" key="1">
    <source>
        <dbReference type="EMBL" id="RFM22869.1"/>
    </source>
</evidence>
<organism evidence="1 2">
    <name type="scientific">Candidatus Thermochlorobacter aerophilus</name>
    <dbReference type="NCBI Taxonomy" id="1868324"/>
    <lineage>
        <taxon>Bacteria</taxon>
        <taxon>Pseudomonadati</taxon>
        <taxon>Chlorobiota</taxon>
        <taxon>Chlorobiia</taxon>
        <taxon>Chlorobiales</taxon>
        <taxon>Candidatus Thermochlorobacteriaceae</taxon>
        <taxon>Candidatus Thermochlorobacter</taxon>
    </lineage>
</organism>
<proteinExistence type="predicted"/>
<protein>
    <submittedName>
        <fullName evidence="1">Uncharacterized protein</fullName>
    </submittedName>
</protein>
<dbReference type="EMBL" id="PHFL01000072">
    <property type="protein sequence ID" value="RFM22869.1"/>
    <property type="molecule type" value="Genomic_DNA"/>
</dbReference>
<reference evidence="1 2" key="1">
    <citation type="journal article" date="2011" name="ISME J.">
        <title>Community ecology of hot spring cyanobacterial mats: predominant populations and their functional potential.</title>
        <authorList>
            <person name="Klatt C.G."/>
            <person name="Wood J.M."/>
            <person name="Rusch D.B."/>
            <person name="Bateson M.M."/>
            <person name="Hamamura N."/>
            <person name="Heidelberg J.F."/>
            <person name="Grossman A.R."/>
            <person name="Bhaya D."/>
            <person name="Cohan F.M."/>
            <person name="Kuhl M."/>
            <person name="Bryant D.A."/>
            <person name="Ward D.M."/>
        </authorList>
    </citation>
    <scope>NUCLEOTIDE SEQUENCE [LARGE SCALE GENOMIC DNA]</scope>
    <source>
        <strain evidence="1">OS</strain>
    </source>
</reference>
<dbReference type="AlphaFoldDB" id="A0A395LVZ4"/>
<evidence type="ECO:0000313" key="2">
    <source>
        <dbReference type="Proteomes" id="UP000266389"/>
    </source>
</evidence>
<name>A0A395LVZ4_9BACT</name>
<dbReference type="Proteomes" id="UP000266389">
    <property type="component" value="Unassembled WGS sequence"/>
</dbReference>
<sequence length="233" mass="26038">MGLGDWIRGIATAISTVGTAAKTVAKHVSAKADIVIPEKACNLFLEAITKRDSVIQKPHLVIHDKWFELKFFHVQPLGQTLFCVLPLHIAELIINSEHHYAVIERAGKISIVSSSFWQGLWHKLWQVYLNTSRGEKKILQAIAKSVEHIDFLPAFRLCGGEIRPAALRFNLTNVLKQNQVMSLLMEHGITDIVGISSVSEEEGQFVLSVRIGSKVVDSPRKAEMMFSLRQSMS</sequence>
<accession>A0A395LVZ4</accession>
<comment type="caution">
    <text evidence="1">The sequence shown here is derived from an EMBL/GenBank/DDBJ whole genome shotgun (WGS) entry which is preliminary data.</text>
</comment>
<gene>
    <name evidence="1" type="ORF">D0433_13695</name>
</gene>